<evidence type="ECO:0000256" key="6">
    <source>
        <dbReference type="ARBA" id="ARBA00022737"/>
    </source>
</evidence>
<dbReference type="GO" id="GO:0005524">
    <property type="term" value="F:ATP binding"/>
    <property type="evidence" value="ECO:0007669"/>
    <property type="project" value="UniProtKB-KW"/>
</dbReference>
<dbReference type="PROSITE" id="PS50109">
    <property type="entry name" value="HIS_KIN"/>
    <property type="match status" value="1"/>
</dbReference>
<protein>
    <recommendedName>
        <fullName evidence="3">histidine kinase</fullName>
        <ecNumber evidence="3">2.7.13.3</ecNumber>
    </recommendedName>
</protein>
<keyword evidence="12" id="KW-0675">Receptor</keyword>
<evidence type="ECO:0000256" key="14">
    <source>
        <dbReference type="SAM" id="Coils"/>
    </source>
</evidence>
<feature type="domain" description="HAMP" evidence="18">
    <location>
        <begin position="76"/>
        <end position="131"/>
    </location>
</feature>
<dbReference type="CDD" id="cd06225">
    <property type="entry name" value="HAMP"/>
    <property type="match status" value="3"/>
</dbReference>
<dbReference type="InterPro" id="IPR005467">
    <property type="entry name" value="His_kinase_dom"/>
</dbReference>
<dbReference type="Pfam" id="PF18947">
    <property type="entry name" value="HAMP_2"/>
    <property type="match status" value="1"/>
</dbReference>
<dbReference type="GO" id="GO:0005789">
    <property type="term" value="C:endoplasmic reticulum membrane"/>
    <property type="evidence" value="ECO:0007669"/>
    <property type="project" value="UniProtKB-SubCell"/>
</dbReference>
<dbReference type="CDD" id="cd00082">
    <property type="entry name" value="HisKA"/>
    <property type="match status" value="1"/>
</dbReference>
<dbReference type="SMART" id="SM00304">
    <property type="entry name" value="HAMP"/>
    <property type="match status" value="5"/>
</dbReference>
<feature type="domain" description="HAMP" evidence="18">
    <location>
        <begin position="447"/>
        <end position="499"/>
    </location>
</feature>
<organism evidence="19 20">
    <name type="scientific">Carpinus fangiana</name>
    <dbReference type="NCBI Taxonomy" id="176857"/>
    <lineage>
        <taxon>Eukaryota</taxon>
        <taxon>Viridiplantae</taxon>
        <taxon>Streptophyta</taxon>
        <taxon>Embryophyta</taxon>
        <taxon>Tracheophyta</taxon>
        <taxon>Spermatophyta</taxon>
        <taxon>Magnoliopsida</taxon>
        <taxon>eudicotyledons</taxon>
        <taxon>Gunneridae</taxon>
        <taxon>Pentapetalae</taxon>
        <taxon>rosids</taxon>
        <taxon>fabids</taxon>
        <taxon>Fagales</taxon>
        <taxon>Betulaceae</taxon>
        <taxon>Carpinus</taxon>
    </lineage>
</organism>
<evidence type="ECO:0000256" key="9">
    <source>
        <dbReference type="ARBA" id="ARBA00022824"/>
    </source>
</evidence>
<evidence type="ECO:0000256" key="1">
    <source>
        <dbReference type="ARBA" id="ARBA00000085"/>
    </source>
</evidence>
<dbReference type="InterPro" id="IPR003661">
    <property type="entry name" value="HisK_dim/P_dom"/>
</dbReference>
<evidence type="ECO:0000256" key="7">
    <source>
        <dbReference type="ARBA" id="ARBA00022741"/>
    </source>
</evidence>
<evidence type="ECO:0000259" key="18">
    <source>
        <dbReference type="PROSITE" id="PS50885"/>
    </source>
</evidence>
<keyword evidence="7" id="KW-0547">Nucleotide-binding</keyword>
<dbReference type="EC" id="2.7.13.3" evidence="3"/>
<dbReference type="FunFam" id="1.20.120.1530:FF:000001">
    <property type="entry name" value="Two-component osmosensing histidine kinase"/>
    <property type="match status" value="1"/>
</dbReference>
<evidence type="ECO:0000256" key="15">
    <source>
        <dbReference type="SAM" id="MobiDB-lite"/>
    </source>
</evidence>
<dbReference type="Gene3D" id="1.20.120.1530">
    <property type="match status" value="2"/>
</dbReference>
<dbReference type="FunFam" id="3.30.565.10:FF:000015">
    <property type="entry name" value="Two-component osmosensing histidine kinase"/>
    <property type="match status" value="1"/>
</dbReference>
<evidence type="ECO:0000256" key="4">
    <source>
        <dbReference type="ARBA" id="ARBA00022553"/>
    </source>
</evidence>
<feature type="modified residue" description="4-aspartylphosphate" evidence="13">
    <location>
        <position position="941"/>
    </location>
</feature>
<dbReference type="InterPro" id="IPR003660">
    <property type="entry name" value="HAMP_dom"/>
</dbReference>
<dbReference type="PROSITE" id="PS50885">
    <property type="entry name" value="HAMP"/>
    <property type="match status" value="5"/>
</dbReference>
<evidence type="ECO:0000256" key="5">
    <source>
        <dbReference type="ARBA" id="ARBA00022679"/>
    </source>
</evidence>
<dbReference type="Pfam" id="PF00672">
    <property type="entry name" value="HAMP"/>
    <property type="match status" value="3"/>
</dbReference>
<dbReference type="FunFam" id="1.20.120.1530:FF:000002">
    <property type="entry name" value="Two-component osmosensing histidine kinase"/>
    <property type="match status" value="2"/>
</dbReference>
<dbReference type="AlphaFoldDB" id="A0A5N6L0E1"/>
<dbReference type="FunFam" id="1.10.287.130:FF:000002">
    <property type="entry name" value="Two-component osmosensing histidine kinase"/>
    <property type="match status" value="1"/>
</dbReference>
<keyword evidence="4 13" id="KW-0597">Phosphoprotein</keyword>
<comment type="caution">
    <text evidence="19">The sequence shown here is derived from an EMBL/GenBank/DDBJ whole genome shotgun (WGS) entry which is preliminary data.</text>
</comment>
<dbReference type="InterPro" id="IPR011006">
    <property type="entry name" value="CheY-like_superfamily"/>
</dbReference>
<evidence type="ECO:0000256" key="12">
    <source>
        <dbReference type="ARBA" id="ARBA00023170"/>
    </source>
</evidence>
<dbReference type="EMBL" id="VIBQ01000038">
    <property type="protein sequence ID" value="KAB8446186.1"/>
    <property type="molecule type" value="Genomic_DNA"/>
</dbReference>
<evidence type="ECO:0000313" key="20">
    <source>
        <dbReference type="Proteomes" id="UP000327013"/>
    </source>
</evidence>
<dbReference type="SMART" id="SM00387">
    <property type="entry name" value="HATPase_c"/>
    <property type="match status" value="1"/>
</dbReference>
<dbReference type="InterPro" id="IPR036097">
    <property type="entry name" value="HisK_dim/P_sf"/>
</dbReference>
<evidence type="ECO:0000256" key="11">
    <source>
        <dbReference type="ARBA" id="ARBA00023012"/>
    </source>
</evidence>
<feature type="region of interest" description="Disordered" evidence="15">
    <location>
        <begin position="1024"/>
        <end position="1081"/>
    </location>
</feature>
<dbReference type="CDD" id="cd16922">
    <property type="entry name" value="HATPase_EvgS-ArcB-TorS-like"/>
    <property type="match status" value="1"/>
</dbReference>
<evidence type="ECO:0000256" key="8">
    <source>
        <dbReference type="ARBA" id="ARBA00022777"/>
    </source>
</evidence>
<dbReference type="Proteomes" id="UP000327013">
    <property type="component" value="Unassembled WGS sequence"/>
</dbReference>
<feature type="domain" description="Histidine kinase" evidence="16">
    <location>
        <begin position="521"/>
        <end position="745"/>
    </location>
</feature>
<feature type="domain" description="HAMP" evidence="18">
    <location>
        <begin position="263"/>
        <end position="315"/>
    </location>
</feature>
<comment type="subcellular location">
    <subcellularLocation>
        <location evidence="2">Endoplasmic reticulum membrane</location>
        <topology evidence="2">Multi-pass membrane protein</topology>
    </subcellularLocation>
</comment>
<dbReference type="PANTHER" id="PTHR45339:SF1">
    <property type="entry name" value="HYBRID SIGNAL TRANSDUCTION HISTIDINE KINASE J"/>
    <property type="match status" value="1"/>
</dbReference>
<keyword evidence="5" id="KW-0808">Transferase</keyword>
<feature type="domain" description="HAMP" evidence="18">
    <location>
        <begin position="171"/>
        <end position="223"/>
    </location>
</feature>
<feature type="compositionally biased region" description="Basic and acidic residues" evidence="15">
    <location>
        <begin position="1032"/>
        <end position="1047"/>
    </location>
</feature>
<dbReference type="Gene3D" id="3.30.565.10">
    <property type="entry name" value="Histidine kinase-like ATPase, C-terminal domain"/>
    <property type="match status" value="1"/>
</dbReference>
<dbReference type="Pfam" id="PF00072">
    <property type="entry name" value="Response_reg"/>
    <property type="match status" value="1"/>
</dbReference>
<dbReference type="SUPFAM" id="SSF47384">
    <property type="entry name" value="Homodimeric domain of signal transducing histidine kinase"/>
    <property type="match status" value="1"/>
</dbReference>
<sequence>MGGGDEDPQAALAALRQKVEKQDEQIRAQRQEIDDLSAQLKEQKTLSEQAVVHLRKGADDVQGLQRELYKHQQANLAFQKALREIGNIVTNVANGDLSKKVLIHSKEMDPEITTFKETINTMVDTLQVFSTQVIRLAKDVGTEGRLGGQAVVPGASGVWQACVDGVNMMSRSLTDQVREIAIVTTAVARGDLSRKIERPARGEIQELQQTINKMVDDLRVFAMEVTNLAREVGTEGRLGGQIRVEGVSGFWESLVVAVNAMANNLTTQVREIAEVTTAVAKGDLSKKVNANVKGEILALKITINSMTDRLSRFAFEVSKVAQEVGTHGRLGGQARVEDVEGQWKLLLENVNVMANNLTEQVRSISDVTQAVARGDLSRKIHVEAQGEVLLLKSTINDMIDRLDSWSLAVSRVAKDVGVDGKMGGQAEVIGTQGRWLSIQTDVNIMAQNLTQQVRAFADITNAANSGDFTQEITIAASGEMDELKKKINKMVSGLRESIEKNTKAREIAELANKTKSEFLANMSHEIRTPMNGIIGMTQLTLDSELTSYQRDMLNTVHQLANSLLTIIDDILDISKIEANRMDIEKIPFSVRSTVFNSLKTLVVRANERNLNLAYKVDNKTLDYVVGDSFRLRQIIVNLVGNAIKFTERGEVKVSIMSTAQEECKPDEYVLKFAVSDTGIGIHADKLNLIFDTFQQADGSTTRRFGGTGLGLSISKRLVNLMGGRMWVESEYGHGSTFYFTIKVKLAVSDVNAIKPQLQPYRGHTVMYLDQGNVDEPNDILQALEQLDLVPMVVKDSDDRIPDLPSANGQAYDCIMVDNNESARKLRKFEKFKFVPIVMLAPSISVSFKSALEDGISSYMTTPCMPIDLGNALIPALESRATPLKSDHSKSFDILLAEDNTVNQRLAVKILQKYNHNVTVANNGLEAFEHLQLRSYDVVLMDVQMPIMGGFEATQKIREWEKLNQMPRTPILALTAHAMLGDREKCLQAEMDDYLSKPLKQTQLIQCILKYATMSGAMLEHKNKSRRSLMFEQPKKDDSKDSSNDRLKPPSPTKRPGLESRGFTETARGLESPAIVTADQSDPLERVRLLPNGFSRELRR</sequence>
<name>A0A5N6L0E1_9ROSI</name>
<keyword evidence="14" id="KW-0175">Coiled coil</keyword>
<dbReference type="Gene3D" id="3.40.50.2300">
    <property type="match status" value="1"/>
</dbReference>
<dbReference type="InterPro" id="IPR001789">
    <property type="entry name" value="Sig_transdc_resp-reg_receiver"/>
</dbReference>
<dbReference type="GO" id="GO:0000155">
    <property type="term" value="F:phosphorelay sensor kinase activity"/>
    <property type="evidence" value="ECO:0007669"/>
    <property type="project" value="InterPro"/>
</dbReference>
<dbReference type="SMART" id="SM00388">
    <property type="entry name" value="HisKA"/>
    <property type="match status" value="1"/>
</dbReference>
<keyword evidence="20" id="KW-1185">Reference proteome</keyword>
<keyword evidence="6" id="KW-0677">Repeat</keyword>
<accession>A0A5N6L0E1</accession>
<feature type="domain" description="HAMP" evidence="18">
    <location>
        <begin position="355"/>
        <end position="407"/>
    </location>
</feature>
<evidence type="ECO:0000259" key="16">
    <source>
        <dbReference type="PROSITE" id="PS50109"/>
    </source>
</evidence>
<dbReference type="Pfam" id="PF02518">
    <property type="entry name" value="HATPase_c"/>
    <property type="match status" value="1"/>
</dbReference>
<keyword evidence="8" id="KW-0418">Kinase</keyword>
<keyword evidence="9" id="KW-0256">Endoplasmic reticulum</keyword>
<comment type="catalytic activity">
    <reaction evidence="1">
        <text>ATP + protein L-histidine = ADP + protein N-phospho-L-histidine.</text>
        <dbReference type="EC" id="2.7.13.3"/>
    </reaction>
</comment>
<evidence type="ECO:0000259" key="17">
    <source>
        <dbReference type="PROSITE" id="PS50110"/>
    </source>
</evidence>
<keyword evidence="10" id="KW-0067">ATP-binding</keyword>
<dbReference type="PROSITE" id="PS50110">
    <property type="entry name" value="RESPONSE_REGULATORY"/>
    <property type="match status" value="1"/>
</dbReference>
<dbReference type="SUPFAM" id="SSF52172">
    <property type="entry name" value="CheY-like"/>
    <property type="match status" value="1"/>
</dbReference>
<feature type="domain" description="Response regulatory" evidence="17">
    <location>
        <begin position="892"/>
        <end position="1011"/>
    </location>
</feature>
<dbReference type="PRINTS" id="PR00344">
    <property type="entry name" value="BCTRLSENSOR"/>
</dbReference>
<evidence type="ECO:0000256" key="13">
    <source>
        <dbReference type="PROSITE-ProRule" id="PRU00169"/>
    </source>
</evidence>
<evidence type="ECO:0000313" key="19">
    <source>
        <dbReference type="EMBL" id="KAB8446186.1"/>
    </source>
</evidence>
<evidence type="ECO:0000256" key="2">
    <source>
        <dbReference type="ARBA" id="ARBA00004477"/>
    </source>
</evidence>
<dbReference type="SMART" id="SM00448">
    <property type="entry name" value="REC"/>
    <property type="match status" value="1"/>
</dbReference>
<dbReference type="Pfam" id="PF00512">
    <property type="entry name" value="HisKA"/>
    <property type="match status" value="1"/>
</dbReference>
<proteinExistence type="predicted"/>
<dbReference type="Gene3D" id="1.10.287.130">
    <property type="match status" value="1"/>
</dbReference>
<dbReference type="GO" id="GO:0071474">
    <property type="term" value="P:cellular hyperosmotic response"/>
    <property type="evidence" value="ECO:0007669"/>
    <property type="project" value="TreeGrafter"/>
</dbReference>
<reference evidence="19 20" key="1">
    <citation type="submission" date="2019-06" db="EMBL/GenBank/DDBJ databases">
        <title>A chromosomal-level reference genome of Carpinus fangiana (Coryloideae, Betulaceae).</title>
        <authorList>
            <person name="Yang X."/>
            <person name="Wang Z."/>
            <person name="Zhang L."/>
            <person name="Hao G."/>
            <person name="Liu J."/>
            <person name="Yang Y."/>
        </authorList>
    </citation>
    <scope>NUCLEOTIDE SEQUENCE [LARGE SCALE GENOMIC DNA]</scope>
    <source>
        <strain evidence="19">Cfa_2016G</strain>
        <tissue evidence="19">Leaf</tissue>
    </source>
</reference>
<dbReference type="OrthoDB" id="1936461at2759"/>
<dbReference type="InterPro" id="IPR004358">
    <property type="entry name" value="Sig_transdc_His_kin-like_C"/>
</dbReference>
<evidence type="ECO:0000256" key="3">
    <source>
        <dbReference type="ARBA" id="ARBA00012438"/>
    </source>
</evidence>
<dbReference type="SUPFAM" id="SSF58104">
    <property type="entry name" value="Methyl-accepting chemotaxis protein (MCP) signaling domain"/>
    <property type="match status" value="1"/>
</dbReference>
<dbReference type="PANTHER" id="PTHR45339">
    <property type="entry name" value="HYBRID SIGNAL TRANSDUCTION HISTIDINE KINASE J"/>
    <property type="match status" value="1"/>
</dbReference>
<dbReference type="InterPro" id="IPR036890">
    <property type="entry name" value="HATPase_C_sf"/>
</dbReference>
<keyword evidence="11" id="KW-0902">Two-component regulatory system</keyword>
<feature type="coiled-coil region" evidence="14">
    <location>
        <begin position="12"/>
        <end position="46"/>
    </location>
</feature>
<evidence type="ECO:0000256" key="10">
    <source>
        <dbReference type="ARBA" id="ARBA00022840"/>
    </source>
</evidence>
<dbReference type="SUPFAM" id="SSF55874">
    <property type="entry name" value="ATPase domain of HSP90 chaperone/DNA topoisomerase II/histidine kinase"/>
    <property type="match status" value="1"/>
</dbReference>
<gene>
    <name evidence="19" type="ORF">FH972_025168</name>
</gene>
<dbReference type="CDD" id="cd17546">
    <property type="entry name" value="REC_hyHK_CKI1_RcsC-like"/>
    <property type="match status" value="1"/>
</dbReference>
<dbReference type="InterPro" id="IPR003594">
    <property type="entry name" value="HATPase_dom"/>
</dbReference>